<feature type="region of interest" description="Disordered" evidence="1">
    <location>
        <begin position="38"/>
        <end position="62"/>
    </location>
</feature>
<dbReference type="AlphaFoldDB" id="A0A6V7I035"/>
<evidence type="ECO:0000256" key="1">
    <source>
        <dbReference type="SAM" id="MobiDB-lite"/>
    </source>
</evidence>
<dbReference type="InterPro" id="IPR035979">
    <property type="entry name" value="RBD_domain_sf"/>
</dbReference>
<dbReference type="SUPFAM" id="SSF54928">
    <property type="entry name" value="RNA-binding domain, RBD"/>
    <property type="match status" value="2"/>
</dbReference>
<proteinExistence type="predicted"/>
<dbReference type="EMBL" id="CADCXW020000002">
    <property type="protein sequence ID" value="CAD1532467.1"/>
    <property type="molecule type" value="Genomic_DNA"/>
</dbReference>
<reference evidence="2" key="1">
    <citation type="submission" date="2020-07" db="EMBL/GenBank/DDBJ databases">
        <authorList>
            <person name="Ferguson B K."/>
        </authorList>
    </citation>
    <scope>NUCLEOTIDE SEQUENCE</scope>
    <source>
        <strain evidence="2">L06</strain>
    </source>
</reference>
<feature type="compositionally biased region" description="Polar residues" evidence="1">
    <location>
        <begin position="286"/>
        <end position="300"/>
    </location>
</feature>
<sequence>MFPHNNGFTTQATVENLQQIILSLQQLSCQSNAWNSQQKMPNSSLNRWNSQQNSTNYPPNVWNLQQNSTNFQSYPWNSQQNSSNQQRDYTSWDHQLPIDINSYINYRSYRNEWSVQFSNKYHQYNYPQIHHIFAAYGRICNIHQTESVDQTTYVNYQTEWDARKCVIGMLSGQSQIVLKRFSKPKMNNSDYFSRNSLPTNNWCYPGQSNETQGGILNTGVVTEKEPSETTDKSSLEYCSSDEKFQPANCRTVRGVTISEVSGEEVQETADSKKLHVNKDDKKADSFVNNDTNKSGKTNQSGSQFFEELLTKYSLKPEILKDSENAKPKEKIAQSEETEKPKILDAHQLVVGNVHENYGIFFILHLLERFEPIYITEMEKMEKPAIRYCHVYFKTAADAEAAEKAYDKTILEDRALIVMRPESLEKEATRKKK</sequence>
<accession>A0A6V7I035</accession>
<name>A0A6V7I035_9HYME</name>
<dbReference type="InterPro" id="IPR012677">
    <property type="entry name" value="Nucleotide-bd_a/b_plait_sf"/>
</dbReference>
<evidence type="ECO:0000313" key="2">
    <source>
        <dbReference type="EMBL" id="CAD1532467.1"/>
    </source>
</evidence>
<feature type="region of interest" description="Disordered" evidence="1">
    <location>
        <begin position="263"/>
        <end position="300"/>
    </location>
</feature>
<dbReference type="Gene3D" id="3.30.70.330">
    <property type="match status" value="1"/>
</dbReference>
<dbReference type="GO" id="GO:0003676">
    <property type="term" value="F:nucleic acid binding"/>
    <property type="evidence" value="ECO:0007669"/>
    <property type="project" value="InterPro"/>
</dbReference>
<evidence type="ECO:0008006" key="3">
    <source>
        <dbReference type="Google" id="ProtNLM"/>
    </source>
</evidence>
<protein>
    <recommendedName>
        <fullName evidence="3">RRM domain-containing protein</fullName>
    </recommendedName>
</protein>
<feature type="compositionally biased region" description="Basic and acidic residues" evidence="1">
    <location>
        <begin position="269"/>
        <end position="284"/>
    </location>
</feature>
<organism evidence="2">
    <name type="scientific">Bracon brevicornis</name>
    <dbReference type="NCBI Taxonomy" id="1563983"/>
    <lineage>
        <taxon>Eukaryota</taxon>
        <taxon>Metazoa</taxon>
        <taxon>Ecdysozoa</taxon>
        <taxon>Arthropoda</taxon>
        <taxon>Hexapoda</taxon>
        <taxon>Insecta</taxon>
        <taxon>Pterygota</taxon>
        <taxon>Neoptera</taxon>
        <taxon>Endopterygota</taxon>
        <taxon>Hymenoptera</taxon>
        <taxon>Apocrita</taxon>
        <taxon>Ichneumonoidea</taxon>
        <taxon>Braconidae</taxon>
        <taxon>Braconinae</taxon>
        <taxon>Bracon</taxon>
    </lineage>
</organism>
<gene>
    <name evidence="2" type="ORF">BBRV_LOCUS10793</name>
</gene>